<sequence length="124" mass="13549">MIFITIDGDDVGQMITSSYLKNDINELSRINKVVNKKTTLISALLVAQGFNIIFCAADGVAAYIQQDTVDNDFLFQSIDTLSNPDLHFSVGIGTTLQEAYIALLSAKSNGKRCLHDFSDLNSNV</sequence>
<evidence type="ECO:0000313" key="3">
    <source>
        <dbReference type="Proteomes" id="UP001306119"/>
    </source>
</evidence>
<feature type="domain" description="Minimal CRISPR polymerase" evidence="1">
    <location>
        <begin position="3"/>
        <end position="113"/>
    </location>
</feature>
<reference evidence="2 3" key="1">
    <citation type="submission" date="2024-01" db="EMBL/GenBank/DDBJ databases">
        <title>Active colonisers of the gastrointestinal tract of Atlantic salmon farmed in a warm water region.</title>
        <authorList>
            <person name="Bowman J.P."/>
        </authorList>
    </citation>
    <scope>NUCLEOTIDE SEQUENCE [LARGE SCALE GENOMIC DNA]</scope>
    <source>
        <strain evidence="2 3">S3MW1</strain>
    </source>
</reference>
<protein>
    <submittedName>
        <fullName evidence="2">MCpol domain-containing protein</fullName>
    </submittedName>
</protein>
<organism evidence="2 3">
    <name type="scientific">Photobacterium toruni</name>
    <dbReference type="NCBI Taxonomy" id="1935446"/>
    <lineage>
        <taxon>Bacteria</taxon>
        <taxon>Pseudomonadati</taxon>
        <taxon>Pseudomonadota</taxon>
        <taxon>Gammaproteobacteria</taxon>
        <taxon>Vibrionales</taxon>
        <taxon>Vibrionaceae</taxon>
        <taxon>Photobacterium</taxon>
    </lineage>
</organism>
<dbReference type="InterPro" id="IPR040942">
    <property type="entry name" value="Minimal_Cpol"/>
</dbReference>
<gene>
    <name evidence="2" type="ORF">VXS06_17650</name>
</gene>
<dbReference type="EMBL" id="JAYXUG010000022">
    <property type="protein sequence ID" value="MEC6833592.1"/>
    <property type="molecule type" value="Genomic_DNA"/>
</dbReference>
<comment type="caution">
    <text evidence="2">The sequence shown here is derived from an EMBL/GenBank/DDBJ whole genome shotgun (WGS) entry which is preliminary data.</text>
</comment>
<dbReference type="RefSeq" id="WP_327775566.1">
    <property type="nucleotide sequence ID" value="NZ_JAYXUG010000022.1"/>
</dbReference>
<proteinExistence type="predicted"/>
<accession>A0ABU6LAM6</accession>
<dbReference type="Pfam" id="PF18182">
    <property type="entry name" value="mCpol"/>
    <property type="match status" value="1"/>
</dbReference>
<dbReference type="Proteomes" id="UP001306119">
    <property type="component" value="Unassembled WGS sequence"/>
</dbReference>
<name>A0ABU6LAM6_9GAMM</name>
<evidence type="ECO:0000313" key="2">
    <source>
        <dbReference type="EMBL" id="MEC6833592.1"/>
    </source>
</evidence>
<dbReference type="NCBIfam" id="NF033576">
    <property type="entry name" value="mCpol"/>
    <property type="match status" value="1"/>
</dbReference>
<keyword evidence="3" id="KW-1185">Reference proteome</keyword>
<evidence type="ECO:0000259" key="1">
    <source>
        <dbReference type="Pfam" id="PF18182"/>
    </source>
</evidence>